<evidence type="ECO:0000256" key="2">
    <source>
        <dbReference type="SAM" id="Phobius"/>
    </source>
</evidence>
<name>A0A2A7B324_9FIRM</name>
<comment type="caution">
    <text evidence="3">The sequence shown here is derived from an EMBL/GenBank/DDBJ whole genome shotgun (WGS) entry which is preliminary data.</text>
</comment>
<reference evidence="3 4" key="1">
    <citation type="journal article" date="2017" name="Front. Microbiol.">
        <title>New Insights into the Diversity of the Genus Faecalibacterium.</title>
        <authorList>
            <person name="Benevides L."/>
            <person name="Burman S."/>
            <person name="Martin R."/>
            <person name="Robert V."/>
            <person name="Thomas M."/>
            <person name="Miquel S."/>
            <person name="Chain F."/>
            <person name="Sokol H."/>
            <person name="Bermudez-Humaran L.G."/>
            <person name="Morrison M."/>
            <person name="Langella P."/>
            <person name="Azevedo V.A."/>
            <person name="Chatel J.M."/>
            <person name="Soares S."/>
        </authorList>
    </citation>
    <scope>NUCLEOTIDE SEQUENCE [LARGE SCALE GENOMIC DNA]</scope>
    <source>
        <strain evidence="3 4">AHMP21</strain>
    </source>
</reference>
<keyword evidence="2" id="KW-0472">Membrane</keyword>
<dbReference type="EMBL" id="NOUV01000019">
    <property type="protein sequence ID" value="PDX85803.1"/>
    <property type="molecule type" value="Genomic_DNA"/>
</dbReference>
<protein>
    <submittedName>
        <fullName evidence="3">Uncharacterized protein</fullName>
    </submittedName>
</protein>
<organism evidence="3 4">
    <name type="scientific">Faecalibacterium prausnitzii</name>
    <dbReference type="NCBI Taxonomy" id="853"/>
    <lineage>
        <taxon>Bacteria</taxon>
        <taxon>Bacillati</taxon>
        <taxon>Bacillota</taxon>
        <taxon>Clostridia</taxon>
        <taxon>Eubacteriales</taxon>
        <taxon>Oscillospiraceae</taxon>
        <taxon>Faecalibacterium</taxon>
    </lineage>
</organism>
<accession>A0A2A7B324</accession>
<dbReference type="OrthoDB" id="1857978at2"/>
<dbReference type="RefSeq" id="WP_097793253.1">
    <property type="nucleotide sequence ID" value="NZ_NOUV01000019.1"/>
</dbReference>
<feature type="compositionally biased region" description="Low complexity" evidence="1">
    <location>
        <begin position="125"/>
        <end position="142"/>
    </location>
</feature>
<feature type="transmembrane region" description="Helical" evidence="2">
    <location>
        <begin position="7"/>
        <end position="29"/>
    </location>
</feature>
<sequence>MGFFKKLFTGIGFAAGFLFFGCLSVIVYASRGRHKPCHRRSSFWNTLERYLIFSWICEGVRSSRKRAETSYYQRTGSDFWQTQKQARPESVKNAVPAVKTPRPESKSTSTGAMRSVKPKRTERPSAAQKASAAQSGAKSVSVPTAAGHSASEADAEKHSERSEPKPEPKQKHAAQQPEAKEVHQKSAQQLEAERQQKLENLRAAMQKQICTIHADVKLPTDGQNDGRAVEQKLHILLYKSTLTENDLNQALDELRTERRRQKAEYQGAPFADVFLVNLILSDEDSERACIVDVGNTGMSYVIPWGSIPKDLQEPLHRYVSEAEGKLCGYCKEELCNSESGRMVVELYLGRQDGHSSRILY</sequence>
<evidence type="ECO:0000313" key="3">
    <source>
        <dbReference type="EMBL" id="PDX85803.1"/>
    </source>
</evidence>
<dbReference type="Proteomes" id="UP000220904">
    <property type="component" value="Unassembled WGS sequence"/>
</dbReference>
<evidence type="ECO:0000256" key="1">
    <source>
        <dbReference type="SAM" id="MobiDB-lite"/>
    </source>
</evidence>
<dbReference type="PROSITE" id="PS51257">
    <property type="entry name" value="PROKAR_LIPOPROTEIN"/>
    <property type="match status" value="1"/>
</dbReference>
<feature type="compositionally biased region" description="Basic and acidic residues" evidence="1">
    <location>
        <begin position="154"/>
        <end position="170"/>
    </location>
</feature>
<gene>
    <name evidence="3" type="ORF">CHR60_12280</name>
</gene>
<keyword evidence="2" id="KW-1133">Transmembrane helix</keyword>
<evidence type="ECO:0000313" key="4">
    <source>
        <dbReference type="Proteomes" id="UP000220904"/>
    </source>
</evidence>
<dbReference type="AlphaFoldDB" id="A0A2A7B324"/>
<feature type="region of interest" description="Disordered" evidence="1">
    <location>
        <begin position="82"/>
        <end position="190"/>
    </location>
</feature>
<proteinExistence type="predicted"/>
<keyword evidence="2" id="KW-0812">Transmembrane</keyword>